<dbReference type="Proteomes" id="UP000887576">
    <property type="component" value="Unplaced"/>
</dbReference>
<evidence type="ECO:0000313" key="1">
    <source>
        <dbReference type="Proteomes" id="UP000887576"/>
    </source>
</evidence>
<accession>A0AC34Q2R4</accession>
<sequence>MKLLFFITLFCAVLLFANAESFRFKRHGPFQGPGFHGGPGFGGPGFGRSGFGGPRGGPQGNTVIKKTVVTTEIRRG</sequence>
<name>A0AC34Q2R4_9BILA</name>
<proteinExistence type="predicted"/>
<reference evidence="2" key="1">
    <citation type="submission" date="2022-11" db="UniProtKB">
        <authorList>
            <consortium name="WormBaseParasite"/>
        </authorList>
    </citation>
    <scope>IDENTIFICATION</scope>
</reference>
<dbReference type="WBParaSite" id="JU765_v2.g12290.t1">
    <property type="protein sequence ID" value="JU765_v2.g12290.t1"/>
    <property type="gene ID" value="JU765_v2.g12290"/>
</dbReference>
<organism evidence="1 2">
    <name type="scientific">Panagrolaimus sp. JU765</name>
    <dbReference type="NCBI Taxonomy" id="591449"/>
    <lineage>
        <taxon>Eukaryota</taxon>
        <taxon>Metazoa</taxon>
        <taxon>Ecdysozoa</taxon>
        <taxon>Nematoda</taxon>
        <taxon>Chromadorea</taxon>
        <taxon>Rhabditida</taxon>
        <taxon>Tylenchina</taxon>
        <taxon>Panagrolaimomorpha</taxon>
        <taxon>Panagrolaimoidea</taxon>
        <taxon>Panagrolaimidae</taxon>
        <taxon>Panagrolaimus</taxon>
    </lineage>
</organism>
<protein>
    <submittedName>
        <fullName evidence="2">Uncharacterized protein</fullName>
    </submittedName>
</protein>
<evidence type="ECO:0000313" key="2">
    <source>
        <dbReference type="WBParaSite" id="JU765_v2.g12290.t1"/>
    </source>
</evidence>